<protein>
    <submittedName>
        <fullName evidence="1">Uncharacterized protein</fullName>
    </submittedName>
</protein>
<accession>A0A0E9TPR2</accession>
<evidence type="ECO:0000313" key="1">
    <source>
        <dbReference type="EMBL" id="JAH55437.1"/>
    </source>
</evidence>
<reference evidence="1" key="1">
    <citation type="submission" date="2014-11" db="EMBL/GenBank/DDBJ databases">
        <authorList>
            <person name="Amaro Gonzalez C."/>
        </authorList>
    </citation>
    <scope>NUCLEOTIDE SEQUENCE</scope>
</reference>
<name>A0A0E9TPR2_ANGAN</name>
<dbReference type="EMBL" id="GBXM01053140">
    <property type="protein sequence ID" value="JAH55437.1"/>
    <property type="molecule type" value="Transcribed_RNA"/>
</dbReference>
<proteinExistence type="predicted"/>
<organism evidence="1">
    <name type="scientific">Anguilla anguilla</name>
    <name type="common">European freshwater eel</name>
    <name type="synonym">Muraena anguilla</name>
    <dbReference type="NCBI Taxonomy" id="7936"/>
    <lineage>
        <taxon>Eukaryota</taxon>
        <taxon>Metazoa</taxon>
        <taxon>Chordata</taxon>
        <taxon>Craniata</taxon>
        <taxon>Vertebrata</taxon>
        <taxon>Euteleostomi</taxon>
        <taxon>Actinopterygii</taxon>
        <taxon>Neopterygii</taxon>
        <taxon>Teleostei</taxon>
        <taxon>Anguilliformes</taxon>
        <taxon>Anguillidae</taxon>
        <taxon>Anguilla</taxon>
    </lineage>
</organism>
<sequence>MHCSAHCCMITKQK</sequence>
<reference evidence="1" key="2">
    <citation type="journal article" date="2015" name="Fish Shellfish Immunol.">
        <title>Early steps in the European eel (Anguilla anguilla)-Vibrio vulnificus interaction in the gills: Role of the RtxA13 toxin.</title>
        <authorList>
            <person name="Callol A."/>
            <person name="Pajuelo D."/>
            <person name="Ebbesson L."/>
            <person name="Teles M."/>
            <person name="MacKenzie S."/>
            <person name="Amaro C."/>
        </authorList>
    </citation>
    <scope>NUCLEOTIDE SEQUENCE</scope>
</reference>